<protein>
    <recommendedName>
        <fullName evidence="9">Enoyl-CoA hydratase</fullName>
    </recommendedName>
</protein>
<dbReference type="SUPFAM" id="SSF52096">
    <property type="entry name" value="ClpP/crotonase"/>
    <property type="match status" value="1"/>
</dbReference>
<dbReference type="Pfam" id="PF11578">
    <property type="entry name" value="DUF3237"/>
    <property type="match status" value="1"/>
</dbReference>
<dbReference type="InterPro" id="IPR029045">
    <property type="entry name" value="ClpP/crotonase-like_dom_sf"/>
</dbReference>
<dbReference type="CDD" id="cd06558">
    <property type="entry name" value="crotonase-like"/>
    <property type="match status" value="1"/>
</dbReference>
<evidence type="ECO:0000256" key="4">
    <source>
        <dbReference type="ARBA" id="ARBA00023140"/>
    </source>
</evidence>
<evidence type="ECO:0000256" key="6">
    <source>
        <dbReference type="ARBA" id="ARBA00023239"/>
    </source>
</evidence>
<dbReference type="GO" id="GO:0016829">
    <property type="term" value="F:lyase activity"/>
    <property type="evidence" value="ECO:0007669"/>
    <property type="project" value="UniProtKB-KW"/>
</dbReference>
<comment type="subcellular location">
    <subcellularLocation>
        <location evidence="1">Peroxisome</location>
    </subcellularLocation>
</comment>
<keyword evidence="5" id="KW-0413">Isomerase</keyword>
<dbReference type="GO" id="GO:0006635">
    <property type="term" value="P:fatty acid beta-oxidation"/>
    <property type="evidence" value="ECO:0007669"/>
    <property type="project" value="TreeGrafter"/>
</dbReference>
<dbReference type="Pfam" id="PF00378">
    <property type="entry name" value="ECH_1"/>
    <property type="match status" value="1"/>
</dbReference>
<evidence type="ECO:0000256" key="7">
    <source>
        <dbReference type="RuleBase" id="RU003707"/>
    </source>
</evidence>
<dbReference type="PROSITE" id="PS00166">
    <property type="entry name" value="ENOYL_COA_HYDRATASE"/>
    <property type="match status" value="1"/>
</dbReference>
<keyword evidence="6" id="KW-0456">Lyase</keyword>
<evidence type="ECO:0000313" key="8">
    <source>
        <dbReference type="EMBL" id="CEO57956.1"/>
    </source>
</evidence>
<sequence>MAAEASPTTPKLTHVFNLRAHMSREGAVSGKHRGGGIRHLAPLTGGHLKGVDGSRAEGLSVKLMPGGSDWLIVDEARGIAYLDVRTHGTEDHTGSGFYIHYTGYLGLDEVAAAFQTWKPGNKSSKGGDHHWWTNPTFETGNIPKHSIIGAGDSSLIAGNMGVFKNDPPDFNSLALSFPIDHVLLITLNMPERLNALSSWQHEQLESVFRWYDREPSLRCAVVTGAGRSFCAGANLKEWKQRVEASVAPKETPRERWLTSGFGGLSNRTGKKPVIAAVNGPCMGGGMEMVVNCDLVVAGRTKAKFGLPEVQRGVVASAGSLPRLIRTLGMQRASEMAFLGRAYDSQTMQDWGLVNFVVNDDENDSGAQTGKAVVDEAIQLAKEISDNSPDSIITTREGLRLGWEAMGPTMATEVVGKGLLARMDNGENMKKGLSSFANRSKPRFVNSKL</sequence>
<evidence type="ECO:0008006" key="9">
    <source>
        <dbReference type="Google" id="ProtNLM"/>
    </source>
</evidence>
<dbReference type="EMBL" id="CDPU01000197">
    <property type="protein sequence ID" value="CEO57956.1"/>
    <property type="molecule type" value="Genomic_DNA"/>
</dbReference>
<dbReference type="Gene3D" id="3.90.226.10">
    <property type="entry name" value="2-enoyl-CoA Hydratase, Chain A, domain 1"/>
    <property type="match status" value="1"/>
</dbReference>
<proteinExistence type="inferred from homology"/>
<evidence type="ECO:0000256" key="5">
    <source>
        <dbReference type="ARBA" id="ARBA00023235"/>
    </source>
</evidence>
<dbReference type="InterPro" id="IPR001753">
    <property type="entry name" value="Enoyl-CoA_hydra/iso"/>
</dbReference>
<comment type="pathway">
    <text evidence="2">Siderophore biosynthesis.</text>
</comment>
<evidence type="ECO:0000256" key="2">
    <source>
        <dbReference type="ARBA" id="ARBA00004924"/>
    </source>
</evidence>
<gene>
    <name evidence="8" type="ORF">BN869_000014014_1</name>
</gene>
<dbReference type="GO" id="GO:0005739">
    <property type="term" value="C:mitochondrion"/>
    <property type="evidence" value="ECO:0007669"/>
    <property type="project" value="TreeGrafter"/>
</dbReference>
<reference evidence="8" key="1">
    <citation type="submission" date="2015-01" db="EMBL/GenBank/DDBJ databases">
        <authorList>
            <person name="Durling Mikael"/>
        </authorList>
    </citation>
    <scope>NUCLEOTIDE SEQUENCE</scope>
</reference>
<dbReference type="InterPro" id="IPR018376">
    <property type="entry name" value="Enoyl-CoA_hyd/isom_CS"/>
</dbReference>
<accession>A0A0B7KSX4</accession>
<evidence type="ECO:0000256" key="3">
    <source>
        <dbReference type="ARBA" id="ARBA00005254"/>
    </source>
</evidence>
<dbReference type="GO" id="GO:0005777">
    <property type="term" value="C:peroxisome"/>
    <property type="evidence" value="ECO:0007669"/>
    <property type="project" value="UniProtKB-SubCell"/>
</dbReference>
<dbReference type="PANTHER" id="PTHR11941:SF158">
    <property type="entry name" value="ENOYL-COA HYDRATASE (AFU_ORTHOLOGUE AFUA_2G10650)"/>
    <property type="match status" value="1"/>
</dbReference>
<comment type="similarity">
    <text evidence="3 7">Belongs to the enoyl-CoA hydratase/isomerase family.</text>
</comment>
<dbReference type="Gene3D" id="2.40.160.20">
    <property type="match status" value="1"/>
</dbReference>
<evidence type="ECO:0000256" key="1">
    <source>
        <dbReference type="ARBA" id="ARBA00004275"/>
    </source>
</evidence>
<dbReference type="PANTHER" id="PTHR11941">
    <property type="entry name" value="ENOYL-COA HYDRATASE-RELATED"/>
    <property type="match status" value="1"/>
</dbReference>
<organism evidence="8">
    <name type="scientific">Bionectria ochroleuca</name>
    <name type="common">Gliocladium roseum</name>
    <dbReference type="NCBI Taxonomy" id="29856"/>
    <lineage>
        <taxon>Eukaryota</taxon>
        <taxon>Fungi</taxon>
        <taxon>Dikarya</taxon>
        <taxon>Ascomycota</taxon>
        <taxon>Pezizomycotina</taxon>
        <taxon>Sordariomycetes</taxon>
        <taxon>Hypocreomycetidae</taxon>
        <taxon>Hypocreales</taxon>
        <taxon>Bionectriaceae</taxon>
        <taxon>Clonostachys</taxon>
    </lineage>
</organism>
<name>A0A0B7KSX4_BIOOC</name>
<keyword evidence="4" id="KW-0576">Peroxisome</keyword>
<dbReference type="FunFam" id="3.90.226.10:FF:000074">
    <property type="entry name" value="Enoyl-CoA hydratase (AFU_orthologue AFUA_2G10650)"/>
    <property type="match status" value="1"/>
</dbReference>
<dbReference type="AlphaFoldDB" id="A0A0B7KSX4"/>
<dbReference type="GO" id="GO:0016853">
    <property type="term" value="F:isomerase activity"/>
    <property type="evidence" value="ECO:0007669"/>
    <property type="project" value="UniProtKB-KW"/>
</dbReference>